<proteinExistence type="predicted"/>
<evidence type="ECO:0000313" key="4">
    <source>
        <dbReference type="Proteomes" id="UP001165427"/>
    </source>
</evidence>
<dbReference type="Proteomes" id="UP001165427">
    <property type="component" value="Unassembled WGS sequence"/>
</dbReference>
<dbReference type="SMART" id="SM00073">
    <property type="entry name" value="HPT"/>
    <property type="match status" value="1"/>
</dbReference>
<dbReference type="Gene3D" id="1.20.120.160">
    <property type="entry name" value="HPT domain"/>
    <property type="match status" value="1"/>
</dbReference>
<gene>
    <name evidence="3" type="ORF">MRX98_10085</name>
</gene>
<dbReference type="InterPro" id="IPR036641">
    <property type="entry name" value="HPT_dom_sf"/>
</dbReference>
<dbReference type="PROSITE" id="PS50894">
    <property type="entry name" value="HPT"/>
    <property type="match status" value="1"/>
</dbReference>
<evidence type="ECO:0000313" key="3">
    <source>
        <dbReference type="EMBL" id="MCJ8500920.1"/>
    </source>
</evidence>
<comment type="caution">
    <text evidence="3">The sequence shown here is derived from an EMBL/GenBank/DDBJ whole genome shotgun (WGS) entry which is preliminary data.</text>
</comment>
<organism evidence="3 4">
    <name type="scientific">Desulfatitalea alkaliphila</name>
    <dbReference type="NCBI Taxonomy" id="2929485"/>
    <lineage>
        <taxon>Bacteria</taxon>
        <taxon>Pseudomonadati</taxon>
        <taxon>Thermodesulfobacteriota</taxon>
        <taxon>Desulfobacteria</taxon>
        <taxon>Desulfobacterales</taxon>
        <taxon>Desulfosarcinaceae</taxon>
        <taxon>Desulfatitalea</taxon>
    </lineage>
</organism>
<keyword evidence="1" id="KW-0597">Phosphoprotein</keyword>
<reference evidence="3" key="1">
    <citation type="submission" date="2022-04" db="EMBL/GenBank/DDBJ databases">
        <title>Desulfatitalea alkaliphila sp. nov., a novel anaerobic sulfate-reducing bacterium isolated from terrestrial mud volcano, Taman Peninsula, Russia.</title>
        <authorList>
            <person name="Khomyakova M.A."/>
            <person name="Merkel A.Y."/>
            <person name="Slobodkin A.I."/>
        </authorList>
    </citation>
    <scope>NUCLEOTIDE SEQUENCE</scope>
    <source>
        <strain evidence="3">M08but</strain>
    </source>
</reference>
<dbReference type="AlphaFoldDB" id="A0AA41R4I3"/>
<dbReference type="SUPFAM" id="SSF47226">
    <property type="entry name" value="Histidine-containing phosphotransfer domain, HPT domain"/>
    <property type="match status" value="1"/>
</dbReference>
<sequence>MNIKALADGLGLEEDEFLELLALFNETGQADMDRLQAALADGDAQEVMRRAHTLKGASGNLGLTDISALSHVIEQHADKDQFAAAQRVFEDLKRLFATLLPHS</sequence>
<dbReference type="GO" id="GO:0000160">
    <property type="term" value="P:phosphorelay signal transduction system"/>
    <property type="evidence" value="ECO:0007669"/>
    <property type="project" value="InterPro"/>
</dbReference>
<accession>A0AA41R4I3</accession>
<dbReference type="RefSeq" id="WP_246906720.1">
    <property type="nucleotide sequence ID" value="NZ_JALJRB010000009.1"/>
</dbReference>
<keyword evidence="4" id="KW-1185">Reference proteome</keyword>
<evidence type="ECO:0000259" key="2">
    <source>
        <dbReference type="PROSITE" id="PS50894"/>
    </source>
</evidence>
<name>A0AA41R4I3_9BACT</name>
<dbReference type="GO" id="GO:0004672">
    <property type="term" value="F:protein kinase activity"/>
    <property type="evidence" value="ECO:0007669"/>
    <property type="project" value="UniProtKB-ARBA"/>
</dbReference>
<dbReference type="CDD" id="cd00088">
    <property type="entry name" value="HPT"/>
    <property type="match status" value="1"/>
</dbReference>
<evidence type="ECO:0000256" key="1">
    <source>
        <dbReference type="PROSITE-ProRule" id="PRU00110"/>
    </source>
</evidence>
<dbReference type="InterPro" id="IPR008207">
    <property type="entry name" value="Sig_transdc_His_kin_Hpt_dom"/>
</dbReference>
<feature type="modified residue" description="Phosphohistidine" evidence="1">
    <location>
        <position position="52"/>
    </location>
</feature>
<protein>
    <submittedName>
        <fullName evidence="3">Hpt domain-containing protein</fullName>
    </submittedName>
</protein>
<feature type="domain" description="HPt" evidence="2">
    <location>
        <begin position="13"/>
        <end position="103"/>
    </location>
</feature>
<dbReference type="Pfam" id="PF01627">
    <property type="entry name" value="Hpt"/>
    <property type="match status" value="1"/>
</dbReference>
<dbReference type="EMBL" id="JALJRB010000009">
    <property type="protein sequence ID" value="MCJ8500920.1"/>
    <property type="molecule type" value="Genomic_DNA"/>
</dbReference>